<feature type="binding site" evidence="8">
    <location>
        <position position="119"/>
    </location>
    <ligand>
        <name>oxalate</name>
        <dbReference type="ChEBI" id="CHEBI:30623"/>
    </ligand>
</feature>
<dbReference type="InterPro" id="IPR019780">
    <property type="entry name" value="Germin_Mn-BS"/>
</dbReference>
<dbReference type="OrthoDB" id="1921208at2759"/>
<feature type="chain" id="PRO_5040545948" description="Germin-like protein" evidence="11">
    <location>
        <begin position="23"/>
        <end position="227"/>
    </location>
</feature>
<dbReference type="GO" id="GO:0030145">
    <property type="term" value="F:manganese ion binding"/>
    <property type="evidence" value="ECO:0007669"/>
    <property type="project" value="UniProtKB-UniRule"/>
</dbReference>
<dbReference type="AlphaFoldDB" id="A0A9Q1JGN4"/>
<feature type="binding site" evidence="8">
    <location>
        <position position="114"/>
    </location>
    <ligand>
        <name>oxalate</name>
        <dbReference type="ChEBI" id="CHEBI:30623"/>
    </ligand>
</feature>
<dbReference type="PRINTS" id="PR00325">
    <property type="entry name" value="GERMIN"/>
</dbReference>
<evidence type="ECO:0000256" key="1">
    <source>
        <dbReference type="ARBA" id="ARBA00004271"/>
    </source>
</evidence>
<evidence type="ECO:0000256" key="11">
    <source>
        <dbReference type="RuleBase" id="RU366015"/>
    </source>
</evidence>
<dbReference type="PROSITE" id="PS00725">
    <property type="entry name" value="GERMIN"/>
    <property type="match status" value="1"/>
</dbReference>
<evidence type="ECO:0000313" key="14">
    <source>
        <dbReference type="Proteomes" id="UP001153076"/>
    </source>
</evidence>
<organism evidence="13 14">
    <name type="scientific">Carnegiea gigantea</name>
    <dbReference type="NCBI Taxonomy" id="171969"/>
    <lineage>
        <taxon>Eukaryota</taxon>
        <taxon>Viridiplantae</taxon>
        <taxon>Streptophyta</taxon>
        <taxon>Embryophyta</taxon>
        <taxon>Tracheophyta</taxon>
        <taxon>Spermatophyta</taxon>
        <taxon>Magnoliopsida</taxon>
        <taxon>eudicotyledons</taxon>
        <taxon>Gunneridae</taxon>
        <taxon>Pentapetalae</taxon>
        <taxon>Caryophyllales</taxon>
        <taxon>Cactineae</taxon>
        <taxon>Cactaceae</taxon>
        <taxon>Cactoideae</taxon>
        <taxon>Echinocereeae</taxon>
        <taxon>Carnegiea</taxon>
    </lineage>
</organism>
<dbReference type="Gene3D" id="2.60.120.10">
    <property type="entry name" value="Jelly Rolls"/>
    <property type="match status" value="1"/>
</dbReference>
<keyword evidence="4 11" id="KW-0964">Secreted</keyword>
<feature type="domain" description="Cupin type-1" evidence="12">
    <location>
        <begin position="63"/>
        <end position="217"/>
    </location>
</feature>
<sequence length="227" mass="24411">MSAHKILTFVGLLAIASYVAYATDPTQLQDFCVGVNHPHDAVFVNGLLCKNPMDVTPEDFLFQGIDEPRSTNNRMGSNVTLVNASLLPGLNALGISVARVDYAPYGGLNAPHIHPRATEVLTVIEGTLFAGFVTSNIPNMGNKFFGRILKKGDVFVFPQGMIHFQFNIAKTPAVAISHLSSQNPGVITIGAATFGSKPPISVDVLSKAFQLNPKVVNYLQSRFQMGP</sequence>
<feature type="disulfide bond" evidence="10">
    <location>
        <begin position="32"/>
        <end position="49"/>
    </location>
</feature>
<protein>
    <recommendedName>
        <fullName evidence="11">Germin-like protein</fullName>
    </recommendedName>
</protein>
<feature type="binding site" evidence="9">
    <location>
        <position position="163"/>
    </location>
    <ligand>
        <name>Mn(2+)</name>
        <dbReference type="ChEBI" id="CHEBI:29035"/>
    </ligand>
</feature>
<dbReference type="EMBL" id="JAKOGI010001758">
    <property type="protein sequence ID" value="KAJ8424157.1"/>
    <property type="molecule type" value="Genomic_DNA"/>
</dbReference>
<dbReference type="SUPFAM" id="SSF51182">
    <property type="entry name" value="RmlC-like cupins"/>
    <property type="match status" value="1"/>
</dbReference>
<evidence type="ECO:0000256" key="2">
    <source>
        <dbReference type="ARBA" id="ARBA00007456"/>
    </source>
</evidence>
<dbReference type="InterPro" id="IPR006045">
    <property type="entry name" value="Cupin_1"/>
</dbReference>
<comment type="caution">
    <text evidence="13">The sequence shown here is derived from an EMBL/GenBank/DDBJ whole genome shotgun (WGS) entry which is preliminary data.</text>
</comment>
<evidence type="ECO:0000256" key="3">
    <source>
        <dbReference type="ARBA" id="ARBA00022523"/>
    </source>
</evidence>
<dbReference type="InterPro" id="IPR014710">
    <property type="entry name" value="RmlC-like_jellyroll"/>
</dbReference>
<evidence type="ECO:0000259" key="12">
    <source>
        <dbReference type="SMART" id="SM00835"/>
    </source>
</evidence>
<evidence type="ECO:0000256" key="4">
    <source>
        <dbReference type="ARBA" id="ARBA00022525"/>
    </source>
</evidence>
<keyword evidence="3 11" id="KW-0052">Apoplast</keyword>
<proteinExistence type="inferred from homology"/>
<dbReference type="Pfam" id="PF00190">
    <property type="entry name" value="Cupin_1"/>
    <property type="match status" value="1"/>
</dbReference>
<gene>
    <name evidence="13" type="ORF">Cgig2_001619</name>
</gene>
<reference evidence="13" key="1">
    <citation type="submission" date="2022-04" db="EMBL/GenBank/DDBJ databases">
        <title>Carnegiea gigantea Genome sequencing and assembly v2.</title>
        <authorList>
            <person name="Copetti D."/>
            <person name="Sanderson M.J."/>
            <person name="Burquez A."/>
            <person name="Wojciechowski M.F."/>
        </authorList>
    </citation>
    <scope>NUCLEOTIDE SEQUENCE</scope>
    <source>
        <strain evidence="13">SGP5-SGP5p</strain>
        <tissue evidence="13">Aerial part</tissue>
    </source>
</reference>
<evidence type="ECO:0000256" key="10">
    <source>
        <dbReference type="PIRSR" id="PIRSR601929-3"/>
    </source>
</evidence>
<evidence type="ECO:0000313" key="13">
    <source>
        <dbReference type="EMBL" id="KAJ8424157.1"/>
    </source>
</evidence>
<feature type="binding site" evidence="9">
    <location>
        <position position="114"/>
    </location>
    <ligand>
        <name>Mn(2+)</name>
        <dbReference type="ChEBI" id="CHEBI:29035"/>
    </ligand>
</feature>
<feature type="binding site" evidence="9">
    <location>
        <position position="119"/>
    </location>
    <ligand>
        <name>Mn(2+)</name>
        <dbReference type="ChEBI" id="CHEBI:29035"/>
    </ligand>
</feature>
<evidence type="ECO:0000256" key="8">
    <source>
        <dbReference type="PIRSR" id="PIRSR601929-1"/>
    </source>
</evidence>
<evidence type="ECO:0000256" key="5">
    <source>
        <dbReference type="ARBA" id="ARBA00022723"/>
    </source>
</evidence>
<dbReference type="GO" id="GO:0048046">
    <property type="term" value="C:apoplast"/>
    <property type="evidence" value="ECO:0007669"/>
    <property type="project" value="UniProtKB-SubCell"/>
</dbReference>
<keyword evidence="5 8" id="KW-0479">Metal-binding</keyword>
<evidence type="ECO:0000256" key="7">
    <source>
        <dbReference type="ARBA" id="ARBA00023211"/>
    </source>
</evidence>
<accession>A0A9Q1JGN4</accession>
<keyword evidence="11" id="KW-0732">Signal</keyword>
<dbReference type="CDD" id="cd02241">
    <property type="entry name" value="cupin_OxOx"/>
    <property type="match status" value="1"/>
</dbReference>
<feature type="binding site" evidence="8">
    <location>
        <position position="109"/>
    </location>
    <ligand>
        <name>oxalate</name>
        <dbReference type="ChEBI" id="CHEBI:30623"/>
    </ligand>
</feature>
<name>A0A9Q1JGN4_9CARY</name>
<dbReference type="SMART" id="SM00835">
    <property type="entry name" value="Cupin_1"/>
    <property type="match status" value="1"/>
</dbReference>
<feature type="binding site" evidence="9">
    <location>
        <position position="112"/>
    </location>
    <ligand>
        <name>Mn(2+)</name>
        <dbReference type="ChEBI" id="CHEBI:29035"/>
    </ligand>
</feature>
<dbReference type="InterPro" id="IPR011051">
    <property type="entry name" value="RmlC_Cupin_sf"/>
</dbReference>
<feature type="signal peptide" evidence="11">
    <location>
        <begin position="1"/>
        <end position="22"/>
    </location>
</feature>
<dbReference type="InterPro" id="IPR001929">
    <property type="entry name" value="Germin"/>
</dbReference>
<dbReference type="FunFam" id="2.60.120.10:FF:000005">
    <property type="entry name" value="Germin-like protein subfamily 1 member 8"/>
    <property type="match status" value="1"/>
</dbReference>
<dbReference type="Proteomes" id="UP001153076">
    <property type="component" value="Unassembled WGS sequence"/>
</dbReference>
<dbReference type="PANTHER" id="PTHR31238">
    <property type="entry name" value="GERMIN-LIKE PROTEIN SUBFAMILY 3 MEMBER 3"/>
    <property type="match status" value="1"/>
</dbReference>
<keyword evidence="6 10" id="KW-1015">Disulfide bond</keyword>
<evidence type="ECO:0000256" key="6">
    <source>
        <dbReference type="ARBA" id="ARBA00023157"/>
    </source>
</evidence>
<evidence type="ECO:0000256" key="9">
    <source>
        <dbReference type="PIRSR" id="PIRSR601929-2"/>
    </source>
</evidence>
<comment type="similarity">
    <text evidence="2 11">Belongs to the germin family.</text>
</comment>
<keyword evidence="7 8" id="KW-0464">Manganese</keyword>
<keyword evidence="14" id="KW-1185">Reference proteome</keyword>
<comment type="subcellular location">
    <subcellularLocation>
        <location evidence="1 11">Secreted</location>
        <location evidence="1 11">Extracellular space</location>
        <location evidence="1 11">Apoplast</location>
    </subcellularLocation>
</comment>